<feature type="compositionally biased region" description="Basic and acidic residues" evidence="1">
    <location>
        <begin position="7"/>
        <end position="18"/>
    </location>
</feature>
<reference evidence="2 3" key="2">
    <citation type="submission" date="2018-11" db="EMBL/GenBank/DDBJ databases">
        <authorList>
            <consortium name="Pathogen Informatics"/>
        </authorList>
    </citation>
    <scope>NUCLEOTIDE SEQUENCE [LARGE SCALE GENOMIC DNA]</scope>
</reference>
<evidence type="ECO:0000313" key="4">
    <source>
        <dbReference type="WBParaSite" id="HNAJ_0000873901-mRNA-1"/>
    </source>
</evidence>
<dbReference type="Proteomes" id="UP000278807">
    <property type="component" value="Unassembled WGS sequence"/>
</dbReference>
<accession>A0A0R3TN04</accession>
<protein>
    <submittedName>
        <fullName evidence="4">OAR domain-containing protein</fullName>
    </submittedName>
</protein>
<feature type="region of interest" description="Disordered" evidence="1">
    <location>
        <begin position="1"/>
        <end position="48"/>
    </location>
</feature>
<dbReference type="AlphaFoldDB" id="A0A0R3TN04"/>
<feature type="compositionally biased region" description="Polar residues" evidence="1">
    <location>
        <begin position="196"/>
        <end position="216"/>
    </location>
</feature>
<dbReference type="WBParaSite" id="HNAJ_0000873901-mRNA-1">
    <property type="protein sequence ID" value="HNAJ_0000873901-mRNA-1"/>
    <property type="gene ID" value="HNAJ_0000873901"/>
</dbReference>
<sequence>MSVGEDSYQKRLESKYQDSFRQIPAESAKFTSPPSQSLTATQSQCVQSPERQGIPINFQSHNSIHHPRYTCHPNSGGIFSVSENDSAVQLSADHCNPNPLNDLDFQLMNIDQNMSPSSGITSPMDLGFTNIGDEQSIDNIDLNNITPSIKLASSLTLLGPSDYSSGSGGGNNNSRQQQATSGSSGRGGGGGYNENEMPSSSCPAENSGASYPTASSGRVPFESPTSALSIPRPANPGGGSGGGNASGGSGASSVTGTWGGGGGSSLASLSGAPNISVMQGSNPAASAVAAIAGADNQRVAMMRARSKKDSHNRNQGVV</sequence>
<keyword evidence="3" id="KW-1185">Reference proteome</keyword>
<organism evidence="4">
    <name type="scientific">Rodentolepis nana</name>
    <name type="common">Dwarf tapeworm</name>
    <name type="synonym">Hymenolepis nana</name>
    <dbReference type="NCBI Taxonomy" id="102285"/>
    <lineage>
        <taxon>Eukaryota</taxon>
        <taxon>Metazoa</taxon>
        <taxon>Spiralia</taxon>
        <taxon>Lophotrochozoa</taxon>
        <taxon>Platyhelminthes</taxon>
        <taxon>Cestoda</taxon>
        <taxon>Eucestoda</taxon>
        <taxon>Cyclophyllidea</taxon>
        <taxon>Hymenolepididae</taxon>
        <taxon>Rodentolepis</taxon>
    </lineage>
</organism>
<evidence type="ECO:0000313" key="2">
    <source>
        <dbReference type="EMBL" id="VDO04824.1"/>
    </source>
</evidence>
<evidence type="ECO:0000313" key="3">
    <source>
        <dbReference type="Proteomes" id="UP000278807"/>
    </source>
</evidence>
<feature type="compositionally biased region" description="Polar residues" evidence="1">
    <location>
        <begin position="29"/>
        <end position="48"/>
    </location>
</feature>
<reference evidence="4" key="1">
    <citation type="submission" date="2017-02" db="UniProtKB">
        <authorList>
            <consortium name="WormBaseParasite"/>
        </authorList>
    </citation>
    <scope>IDENTIFICATION</scope>
</reference>
<dbReference type="EMBL" id="UZAE01012375">
    <property type="protein sequence ID" value="VDO04824.1"/>
    <property type="molecule type" value="Genomic_DNA"/>
</dbReference>
<gene>
    <name evidence="2" type="ORF">HNAJ_LOCUS8735</name>
</gene>
<feature type="compositionally biased region" description="Gly residues" evidence="1">
    <location>
        <begin position="236"/>
        <end position="250"/>
    </location>
</feature>
<proteinExistence type="predicted"/>
<evidence type="ECO:0000256" key="1">
    <source>
        <dbReference type="SAM" id="MobiDB-lite"/>
    </source>
</evidence>
<feature type="region of interest" description="Disordered" evidence="1">
    <location>
        <begin position="162"/>
        <end position="285"/>
    </location>
</feature>
<dbReference type="OrthoDB" id="6242697at2759"/>
<name>A0A0R3TN04_RODNA</name>